<proteinExistence type="predicted"/>
<dbReference type="Pfam" id="PF00753">
    <property type="entry name" value="Lactamase_B"/>
    <property type="match status" value="1"/>
</dbReference>
<accession>A0ABV2VYX0</accession>
<name>A0ABV2VYX0_9ACTN</name>
<evidence type="ECO:0000259" key="1">
    <source>
        <dbReference type="Pfam" id="PF00753"/>
    </source>
</evidence>
<dbReference type="EMBL" id="JBEXRX010000379">
    <property type="protein sequence ID" value="MEU0157197.1"/>
    <property type="molecule type" value="Genomic_DNA"/>
</dbReference>
<keyword evidence="3" id="KW-1185">Reference proteome</keyword>
<sequence>MPFVLEYDTGAVVLPVTAGRAVVVDAGPGPSGVDGCLRRLGVREVPLLVVSHFHADHVGGIAGVFRAGGWPRW</sequence>
<feature type="domain" description="Metallo-beta-lactamase" evidence="1">
    <location>
        <begin position="16"/>
        <end position="71"/>
    </location>
</feature>
<dbReference type="InterPro" id="IPR036866">
    <property type="entry name" value="RibonucZ/Hydroxyglut_hydro"/>
</dbReference>
<organism evidence="2 3">
    <name type="scientific">Micromonospora fulviviridis</name>
    <dbReference type="NCBI Taxonomy" id="47860"/>
    <lineage>
        <taxon>Bacteria</taxon>
        <taxon>Bacillati</taxon>
        <taxon>Actinomycetota</taxon>
        <taxon>Actinomycetes</taxon>
        <taxon>Micromonosporales</taxon>
        <taxon>Micromonosporaceae</taxon>
        <taxon>Micromonospora</taxon>
    </lineage>
</organism>
<evidence type="ECO:0000313" key="2">
    <source>
        <dbReference type="EMBL" id="MEU0157197.1"/>
    </source>
</evidence>
<dbReference type="SUPFAM" id="SSF56281">
    <property type="entry name" value="Metallo-hydrolase/oxidoreductase"/>
    <property type="match status" value="1"/>
</dbReference>
<dbReference type="Gene3D" id="3.60.15.10">
    <property type="entry name" value="Ribonuclease Z/Hydroxyacylglutathione hydrolase-like"/>
    <property type="match status" value="1"/>
</dbReference>
<gene>
    <name evidence="2" type="ORF">ABZ071_36245</name>
</gene>
<reference evidence="2 3" key="1">
    <citation type="submission" date="2024-06" db="EMBL/GenBank/DDBJ databases">
        <title>The Natural Products Discovery Center: Release of the First 8490 Sequenced Strains for Exploring Actinobacteria Biosynthetic Diversity.</title>
        <authorList>
            <person name="Kalkreuter E."/>
            <person name="Kautsar S.A."/>
            <person name="Yang D."/>
            <person name="Bader C.D."/>
            <person name="Teijaro C.N."/>
            <person name="Fluegel L."/>
            <person name="Davis C.M."/>
            <person name="Simpson J.R."/>
            <person name="Lauterbach L."/>
            <person name="Steele A.D."/>
            <person name="Gui C."/>
            <person name="Meng S."/>
            <person name="Li G."/>
            <person name="Viehrig K."/>
            <person name="Ye F."/>
            <person name="Su P."/>
            <person name="Kiefer A.F."/>
            <person name="Nichols A."/>
            <person name="Cepeda A.J."/>
            <person name="Yan W."/>
            <person name="Fan B."/>
            <person name="Jiang Y."/>
            <person name="Adhikari A."/>
            <person name="Zheng C.-J."/>
            <person name="Schuster L."/>
            <person name="Cowan T.M."/>
            <person name="Smanski M.J."/>
            <person name="Chevrette M.G."/>
            <person name="De Carvalho L.P.S."/>
            <person name="Shen B."/>
        </authorList>
    </citation>
    <scope>NUCLEOTIDE SEQUENCE [LARGE SCALE GENOMIC DNA]</scope>
    <source>
        <strain evidence="2 3">NPDC006286</strain>
    </source>
</reference>
<comment type="caution">
    <text evidence="2">The sequence shown here is derived from an EMBL/GenBank/DDBJ whole genome shotgun (WGS) entry which is preliminary data.</text>
</comment>
<dbReference type="Proteomes" id="UP001550348">
    <property type="component" value="Unassembled WGS sequence"/>
</dbReference>
<dbReference type="InterPro" id="IPR001279">
    <property type="entry name" value="Metallo-B-lactamas"/>
</dbReference>
<protein>
    <submittedName>
        <fullName evidence="2">MBL fold metallo-hydrolase</fullName>
    </submittedName>
</protein>
<evidence type="ECO:0000313" key="3">
    <source>
        <dbReference type="Proteomes" id="UP001550348"/>
    </source>
</evidence>